<dbReference type="AlphaFoldDB" id="A0A4Z1GUG7"/>
<dbReference type="EMBL" id="PQXK01000071">
    <property type="protein sequence ID" value="TGO38631.1"/>
    <property type="molecule type" value="Genomic_DNA"/>
</dbReference>
<dbReference type="Proteomes" id="UP000297814">
    <property type="component" value="Unassembled WGS sequence"/>
</dbReference>
<reference evidence="1 2" key="1">
    <citation type="submission" date="2017-12" db="EMBL/GenBank/DDBJ databases">
        <title>Comparative genomics of Botrytis spp.</title>
        <authorList>
            <person name="Valero-Jimenez C.A."/>
            <person name="Tapia P."/>
            <person name="Veloso J."/>
            <person name="Silva-Moreno E."/>
            <person name="Staats M."/>
            <person name="Valdes J.H."/>
            <person name="Van Kan J.A.L."/>
        </authorList>
    </citation>
    <scope>NUCLEOTIDE SEQUENCE [LARGE SCALE GENOMIC DNA]</scope>
    <source>
        <strain evidence="1 2">Bh0001</strain>
    </source>
</reference>
<organism evidence="1 2">
    <name type="scientific">Botrytis hyacinthi</name>
    <dbReference type="NCBI Taxonomy" id="278943"/>
    <lineage>
        <taxon>Eukaryota</taxon>
        <taxon>Fungi</taxon>
        <taxon>Dikarya</taxon>
        <taxon>Ascomycota</taxon>
        <taxon>Pezizomycotina</taxon>
        <taxon>Leotiomycetes</taxon>
        <taxon>Helotiales</taxon>
        <taxon>Sclerotiniaceae</taxon>
        <taxon>Botrytis</taxon>
    </lineage>
</organism>
<gene>
    <name evidence="1" type="ORF">BHYA_0071g00200</name>
</gene>
<name>A0A4Z1GUG7_9HELO</name>
<keyword evidence="2" id="KW-1185">Reference proteome</keyword>
<protein>
    <submittedName>
        <fullName evidence="1">Uncharacterized protein</fullName>
    </submittedName>
</protein>
<comment type="caution">
    <text evidence="1">The sequence shown here is derived from an EMBL/GenBank/DDBJ whole genome shotgun (WGS) entry which is preliminary data.</text>
</comment>
<proteinExistence type="predicted"/>
<sequence>MWQASVFETKKFTDLLIQESSKVTLKTDCMLELTLHCVTQSFFDLELTFEYFKEGFTGSKQVKRNGFITYQAKFEANHPQTYVLSSFQLHPKLTYGPSSTIAFETIQEADRVYRDLYSHIEDMCEEAFIKHKQHAIIINITFMDTLISRTMPNSAKENGKIMLEESLISNVFLFILSGCGTV</sequence>
<evidence type="ECO:0000313" key="2">
    <source>
        <dbReference type="Proteomes" id="UP000297814"/>
    </source>
</evidence>
<evidence type="ECO:0000313" key="1">
    <source>
        <dbReference type="EMBL" id="TGO38631.1"/>
    </source>
</evidence>
<accession>A0A4Z1GUG7</accession>